<dbReference type="Proteomes" id="UP000824782">
    <property type="component" value="Unassembled WGS sequence"/>
</dbReference>
<reference evidence="11" key="1">
    <citation type="thesis" date="2020" institute="ProQuest LLC" country="789 East Eisenhower Parkway, Ann Arbor, MI, USA">
        <title>Comparative Genomics and Chromosome Evolution.</title>
        <authorList>
            <person name="Mudd A.B."/>
        </authorList>
    </citation>
    <scope>NUCLEOTIDE SEQUENCE</scope>
    <source>
        <strain evidence="11">237g6f4</strain>
        <tissue evidence="11">Blood</tissue>
    </source>
</reference>
<dbReference type="PANTHER" id="PTHR25465">
    <property type="entry name" value="B-BOX DOMAIN CONTAINING"/>
    <property type="match status" value="1"/>
</dbReference>
<evidence type="ECO:0000256" key="2">
    <source>
        <dbReference type="ARBA" id="ARBA00022723"/>
    </source>
</evidence>
<dbReference type="GO" id="GO:0005737">
    <property type="term" value="C:cytoplasm"/>
    <property type="evidence" value="ECO:0007669"/>
    <property type="project" value="UniProtKB-ARBA"/>
</dbReference>
<evidence type="ECO:0000256" key="5">
    <source>
        <dbReference type="ARBA" id="ARBA00022859"/>
    </source>
</evidence>
<evidence type="ECO:0000259" key="9">
    <source>
        <dbReference type="PROSITE" id="PS50089"/>
    </source>
</evidence>
<dbReference type="GO" id="GO:0008270">
    <property type="term" value="F:zinc ion binding"/>
    <property type="evidence" value="ECO:0007669"/>
    <property type="project" value="UniProtKB-KW"/>
</dbReference>
<organism evidence="11 12">
    <name type="scientific">Engystomops pustulosus</name>
    <name type="common">Tungara frog</name>
    <name type="synonym">Physalaemus pustulosus</name>
    <dbReference type="NCBI Taxonomy" id="76066"/>
    <lineage>
        <taxon>Eukaryota</taxon>
        <taxon>Metazoa</taxon>
        <taxon>Chordata</taxon>
        <taxon>Craniata</taxon>
        <taxon>Vertebrata</taxon>
        <taxon>Euteleostomi</taxon>
        <taxon>Amphibia</taxon>
        <taxon>Batrachia</taxon>
        <taxon>Anura</taxon>
        <taxon>Neobatrachia</taxon>
        <taxon>Hyloidea</taxon>
        <taxon>Leptodactylidae</taxon>
        <taxon>Leiuperinae</taxon>
        <taxon>Engystomops</taxon>
    </lineage>
</organism>
<dbReference type="Pfam" id="PF00622">
    <property type="entry name" value="SPRY"/>
    <property type="match status" value="1"/>
</dbReference>
<dbReference type="InterPro" id="IPR013083">
    <property type="entry name" value="Znf_RING/FYVE/PHD"/>
</dbReference>
<dbReference type="Gene3D" id="2.60.120.920">
    <property type="match status" value="1"/>
</dbReference>
<evidence type="ECO:0000256" key="1">
    <source>
        <dbReference type="ARBA" id="ARBA00022588"/>
    </source>
</evidence>
<dbReference type="AlphaFoldDB" id="A0AAV7B0B1"/>
<dbReference type="InterPro" id="IPR003877">
    <property type="entry name" value="SPRY_dom"/>
</dbReference>
<dbReference type="Pfam" id="PF25600">
    <property type="entry name" value="TRIM_CC"/>
    <property type="match status" value="1"/>
</dbReference>
<dbReference type="Gene3D" id="3.30.160.60">
    <property type="entry name" value="Classic Zinc Finger"/>
    <property type="match status" value="1"/>
</dbReference>
<accession>A0AAV7B0B1</accession>
<dbReference type="EMBL" id="WNYA01000006">
    <property type="protein sequence ID" value="KAG8565697.1"/>
    <property type="molecule type" value="Genomic_DNA"/>
</dbReference>
<evidence type="ECO:0000256" key="6">
    <source>
        <dbReference type="ARBA" id="ARBA00023054"/>
    </source>
</evidence>
<dbReference type="SUPFAM" id="SSF57850">
    <property type="entry name" value="RING/U-box"/>
    <property type="match status" value="1"/>
</dbReference>
<keyword evidence="4" id="KW-0862">Zinc</keyword>
<evidence type="ECO:0000259" key="10">
    <source>
        <dbReference type="PROSITE" id="PS50188"/>
    </source>
</evidence>
<dbReference type="SMART" id="SM00184">
    <property type="entry name" value="RING"/>
    <property type="match status" value="1"/>
</dbReference>
<dbReference type="InterPro" id="IPR043136">
    <property type="entry name" value="B30.2/SPRY_sf"/>
</dbReference>
<dbReference type="PROSITE" id="PS50089">
    <property type="entry name" value="ZF_RING_2"/>
    <property type="match status" value="1"/>
</dbReference>
<dbReference type="Pfam" id="PF15227">
    <property type="entry name" value="zf-C3HC4_4"/>
    <property type="match status" value="1"/>
</dbReference>
<feature type="domain" description="B30.2/SPRY" evidence="10">
    <location>
        <begin position="340"/>
        <end position="535"/>
    </location>
</feature>
<feature type="domain" description="RING-type" evidence="9">
    <location>
        <begin position="16"/>
        <end position="59"/>
    </location>
</feature>
<gene>
    <name evidence="11" type="ORF">GDO81_012948</name>
</gene>
<dbReference type="GO" id="GO:0045087">
    <property type="term" value="P:innate immune response"/>
    <property type="evidence" value="ECO:0007669"/>
    <property type="project" value="UniProtKB-KW"/>
</dbReference>
<evidence type="ECO:0008006" key="13">
    <source>
        <dbReference type="Google" id="ProtNLM"/>
    </source>
</evidence>
<dbReference type="InterPro" id="IPR001841">
    <property type="entry name" value="Znf_RING"/>
</dbReference>
<dbReference type="InterPro" id="IPR003879">
    <property type="entry name" value="Butyrophylin_SPRY"/>
</dbReference>
<dbReference type="InterPro" id="IPR058030">
    <property type="entry name" value="TRIM8/14/16/25/29/45/65_CC"/>
</dbReference>
<evidence type="ECO:0000256" key="8">
    <source>
        <dbReference type="SAM" id="Coils"/>
    </source>
</evidence>
<dbReference type="InterPro" id="IPR051051">
    <property type="entry name" value="E3_ubiq-ligase_TRIM/RNF"/>
</dbReference>
<evidence type="ECO:0000256" key="4">
    <source>
        <dbReference type="ARBA" id="ARBA00022833"/>
    </source>
</evidence>
<dbReference type="PANTHER" id="PTHR25465:SF14">
    <property type="entry name" value="E3 UBIQUITIN-PROTEIN LIGASE TRIM65"/>
    <property type="match status" value="1"/>
</dbReference>
<dbReference type="PRINTS" id="PR01407">
    <property type="entry name" value="BUTYPHLNCDUF"/>
</dbReference>
<dbReference type="SMART" id="SM00449">
    <property type="entry name" value="SPRY"/>
    <property type="match status" value="1"/>
</dbReference>
<evidence type="ECO:0000313" key="11">
    <source>
        <dbReference type="EMBL" id="KAG8565697.1"/>
    </source>
</evidence>
<evidence type="ECO:0000256" key="3">
    <source>
        <dbReference type="ARBA" id="ARBA00022771"/>
    </source>
</evidence>
<dbReference type="InterPro" id="IPR013320">
    <property type="entry name" value="ConA-like_dom_sf"/>
</dbReference>
<keyword evidence="5" id="KW-0391">Immunity</keyword>
<keyword evidence="2" id="KW-0479">Metal-binding</keyword>
<sequence length="541" mass="61888">MDPEDPVSSLQDILSCSICHDMFSNPLTLPCGHSCCQDCIHKHWEMETAKSSFTCPVCRSCWSKRPEPQKNISLSNVVELVGKVEMHRVLVTRVQTDTGTPQIGTTLCQLHHKELTMYCTQDHRCICYQCLMTDCRQHEVQDMEERSRQEMKKLSNDLITSECQQKHTKEEIDKWKCSIANMKDFHEKMVSGLTTKFQQVKKTLDEYESHVLESVNCDRNETLTKAEDHVKQLERHLQDLERHRIEAERLLMSDAVTFLEGVPQLVPVGVTPISPNVQENLQMERVTKILSEVTRLLQKELPDILHPTETSTPPSGFAVNDICDVAGTSKSISDQKTSPFKATEKKRTLRAELWKDYRNLTYDPETANRYIEISHGKTKATHRQSWRSDVPESTKTFHTWQVMSQEGFSEGSHYWKVGISQCLVVELGVAYGSLERINRQENRIGRNSSSWSLEMGGIHHSAWHDNVETKLHSPMFTEIGIHLDLTAGNLTFYGIEDGSLQLLHTFSCLFSEKVFPVFWIGEEASVTICTRSNVKIEAARC</sequence>
<evidence type="ECO:0000313" key="12">
    <source>
        <dbReference type="Proteomes" id="UP000824782"/>
    </source>
</evidence>
<proteinExistence type="predicted"/>
<dbReference type="SUPFAM" id="SSF57845">
    <property type="entry name" value="B-box zinc-binding domain"/>
    <property type="match status" value="1"/>
</dbReference>
<evidence type="ECO:0000256" key="7">
    <source>
        <dbReference type="PROSITE-ProRule" id="PRU00175"/>
    </source>
</evidence>
<keyword evidence="12" id="KW-1185">Reference proteome</keyword>
<comment type="caution">
    <text evidence="11">The sequence shown here is derived from an EMBL/GenBank/DDBJ whole genome shotgun (WGS) entry which is preliminary data.</text>
</comment>
<dbReference type="InterPro" id="IPR001870">
    <property type="entry name" value="B30.2/SPRY"/>
</dbReference>
<dbReference type="InterPro" id="IPR006574">
    <property type="entry name" value="PRY"/>
</dbReference>
<feature type="coiled-coil region" evidence="8">
    <location>
        <begin position="223"/>
        <end position="253"/>
    </location>
</feature>
<dbReference type="Gene3D" id="3.30.40.10">
    <property type="entry name" value="Zinc/RING finger domain, C3HC4 (zinc finger)"/>
    <property type="match status" value="1"/>
</dbReference>
<name>A0AAV7B0B1_ENGPU</name>
<dbReference type="PROSITE" id="PS50188">
    <property type="entry name" value="B302_SPRY"/>
    <property type="match status" value="1"/>
</dbReference>
<dbReference type="SUPFAM" id="SSF49899">
    <property type="entry name" value="Concanavalin A-like lectins/glucanases"/>
    <property type="match status" value="1"/>
</dbReference>
<dbReference type="SMART" id="SM00589">
    <property type="entry name" value="PRY"/>
    <property type="match status" value="1"/>
</dbReference>
<protein>
    <recommendedName>
        <fullName evidence="13">Tripartite motif-containing protein 65</fullName>
    </recommendedName>
</protein>
<keyword evidence="3 7" id="KW-0863">Zinc-finger</keyword>
<keyword evidence="6 8" id="KW-0175">Coiled coil</keyword>
<keyword evidence="1" id="KW-0399">Innate immunity</keyword>